<evidence type="ECO:0000313" key="4">
    <source>
        <dbReference type="EMBL" id="KGO60586.1"/>
    </source>
</evidence>
<dbReference type="PhylomeDB" id="A0A0A2K0G8"/>
<dbReference type="InterPro" id="IPR002110">
    <property type="entry name" value="Ankyrin_rpt"/>
</dbReference>
<protein>
    <submittedName>
        <fullName evidence="4">Uncharacterized protein</fullName>
    </submittedName>
</protein>
<dbReference type="HOGENOM" id="CLU_390833_0_0_1"/>
<evidence type="ECO:0000313" key="5">
    <source>
        <dbReference type="Proteomes" id="UP000030143"/>
    </source>
</evidence>
<gene>
    <name evidence="4" type="ORF">PEX2_087680</name>
</gene>
<feature type="repeat" description="ANK" evidence="3">
    <location>
        <begin position="200"/>
        <end position="232"/>
    </location>
</feature>
<dbReference type="SMART" id="SM00248">
    <property type="entry name" value="ANK"/>
    <property type="match status" value="14"/>
</dbReference>
<dbReference type="EMBL" id="JQFZ01000070">
    <property type="protein sequence ID" value="KGO60586.1"/>
    <property type="molecule type" value="Genomic_DNA"/>
</dbReference>
<keyword evidence="1" id="KW-0677">Repeat</keyword>
<sequence>MSFPSLPNEVILLILSQLKYENEINALCRTTRWLHALLNPILYKRSLTQQNGGYTLEWAAINGSTSTARMILDAGAPPNACGGKPWQPFALAAFYGSSEIIRLLYEHGIDPCSTKNDWDNHPHGKKGIRNWEEGHPLSMAASSGHVNVVNLLLEYGVCPDLPTGSLQKRTALHRAAENGHLDVVRVLADAGSAINAQDGNGATPLALAAQEDYLDIVEFLLSRGANPNIATEGRGTSLCMASRTGNIDIVRCLIDHGATPNPSHPDGMKPLFQLSHAAEAGHGDIVDLLLTRFDYIKSSTEPYQQGILLCVAAITGRTTLLTNLLTKHNYDPNLRVTNERIFTPKRSYFWAPTMPLTWAAERNQPAAVDILLSHGASIMPPTDKSPNNSRTNDELLALLRAIHNGHKEVVEIILAHGANPNDPAGEALSTAKSTPSIFSLLLSYNADPMIALPNRNLLADVLDWGNVDTLRILLDHPKGKELVTDPILGGDLFNQCLVPLFSAALSGGEDVLRFLLDRGLVAAPKNIHRETVWQYISVAVSHGRISLVRLLLDLGLHIHAGDNTVYLLMQAMKADEDPEGLLDLLLHNGCRIDDTDALGRTAFIRAAGHGHQNAMRWLLKQGANLLVAFEGETALSVAVREGQLGAVAIILWAFDDRGLTLGEVEGALKRAEENALELDRPNIAIVLHRFYWRKRYPVSP</sequence>
<dbReference type="PANTHER" id="PTHR24198">
    <property type="entry name" value="ANKYRIN REPEAT AND PROTEIN KINASE DOMAIN-CONTAINING PROTEIN"/>
    <property type="match status" value="1"/>
</dbReference>
<dbReference type="Gene3D" id="1.25.40.20">
    <property type="entry name" value="Ankyrin repeat-containing domain"/>
    <property type="match status" value="3"/>
</dbReference>
<accession>A0A0A2K0G8</accession>
<dbReference type="Pfam" id="PF12796">
    <property type="entry name" value="Ank_2"/>
    <property type="match status" value="3"/>
</dbReference>
<evidence type="ECO:0000256" key="3">
    <source>
        <dbReference type="PROSITE-ProRule" id="PRU00023"/>
    </source>
</evidence>
<evidence type="ECO:0000256" key="1">
    <source>
        <dbReference type="ARBA" id="ARBA00022737"/>
    </source>
</evidence>
<feature type="repeat" description="ANK" evidence="3">
    <location>
        <begin position="132"/>
        <end position="164"/>
    </location>
</feature>
<feature type="repeat" description="ANK" evidence="3">
    <location>
        <begin position="167"/>
        <end position="199"/>
    </location>
</feature>
<evidence type="ECO:0000256" key="2">
    <source>
        <dbReference type="ARBA" id="ARBA00023043"/>
    </source>
</evidence>
<dbReference type="PRINTS" id="PR01415">
    <property type="entry name" value="ANKYRIN"/>
</dbReference>
<organism evidence="4 5">
    <name type="scientific">Penicillium expansum</name>
    <name type="common">Blue mold rot fungus</name>
    <dbReference type="NCBI Taxonomy" id="27334"/>
    <lineage>
        <taxon>Eukaryota</taxon>
        <taxon>Fungi</taxon>
        <taxon>Dikarya</taxon>
        <taxon>Ascomycota</taxon>
        <taxon>Pezizomycotina</taxon>
        <taxon>Eurotiomycetes</taxon>
        <taxon>Eurotiomycetidae</taxon>
        <taxon>Eurotiales</taxon>
        <taxon>Aspergillaceae</taxon>
        <taxon>Penicillium</taxon>
    </lineage>
</organism>
<reference evidence="4 5" key="1">
    <citation type="journal article" date="2015" name="Mol. Plant Microbe Interact.">
        <title>Genome, transcriptome, and functional analyses of Penicillium expansum provide new insights into secondary metabolism and pathogenicity.</title>
        <authorList>
            <person name="Ballester A.R."/>
            <person name="Marcet-Houben M."/>
            <person name="Levin E."/>
            <person name="Sela N."/>
            <person name="Selma-Lazaro C."/>
            <person name="Carmona L."/>
            <person name="Wisniewski M."/>
            <person name="Droby S."/>
            <person name="Gonzalez-Candelas L."/>
            <person name="Gabaldon T."/>
        </authorList>
    </citation>
    <scope>NUCLEOTIDE SEQUENCE [LARGE SCALE GENOMIC DNA]</scope>
    <source>
        <strain evidence="4 5">MD-8</strain>
    </source>
</reference>
<dbReference type="VEuPathDB" id="FungiDB:PEXP_036980"/>
<dbReference type="Pfam" id="PF00023">
    <property type="entry name" value="Ank"/>
    <property type="match status" value="1"/>
</dbReference>
<proteinExistence type="predicted"/>
<comment type="caution">
    <text evidence="4">The sequence shown here is derived from an EMBL/GenBank/DDBJ whole genome shotgun (WGS) entry which is preliminary data.</text>
</comment>
<dbReference type="PANTHER" id="PTHR24198:SF165">
    <property type="entry name" value="ANKYRIN REPEAT-CONTAINING PROTEIN-RELATED"/>
    <property type="match status" value="1"/>
</dbReference>
<dbReference type="PROSITE" id="PS50088">
    <property type="entry name" value="ANK_REPEAT"/>
    <property type="match status" value="3"/>
</dbReference>
<dbReference type="GeneID" id="27681458"/>
<dbReference type="OrthoDB" id="341259at2759"/>
<dbReference type="SUPFAM" id="SSF48403">
    <property type="entry name" value="Ankyrin repeat"/>
    <property type="match status" value="2"/>
</dbReference>
<keyword evidence="2 3" id="KW-0040">ANK repeat</keyword>
<keyword evidence="5" id="KW-1185">Reference proteome</keyword>
<dbReference type="RefSeq" id="XP_016601643.1">
    <property type="nucleotide sequence ID" value="XM_016746038.1"/>
</dbReference>
<dbReference type="PROSITE" id="PS50297">
    <property type="entry name" value="ANK_REP_REGION"/>
    <property type="match status" value="3"/>
</dbReference>
<dbReference type="STRING" id="27334.A0A0A2K0G8"/>
<dbReference type="Proteomes" id="UP000030143">
    <property type="component" value="Unassembled WGS sequence"/>
</dbReference>
<dbReference type="InterPro" id="IPR036770">
    <property type="entry name" value="Ankyrin_rpt-contain_sf"/>
</dbReference>
<dbReference type="AlphaFoldDB" id="A0A0A2K0G8"/>
<name>A0A0A2K0G8_PENEN</name>